<dbReference type="InterPro" id="IPR012337">
    <property type="entry name" value="RNaseH-like_sf"/>
</dbReference>
<gene>
    <name evidence="2" type="ORF">Tco_0681458</name>
</gene>
<proteinExistence type="predicted"/>
<feature type="compositionally biased region" description="Polar residues" evidence="1">
    <location>
        <begin position="89"/>
        <end position="100"/>
    </location>
</feature>
<dbReference type="Proteomes" id="UP001151760">
    <property type="component" value="Unassembled WGS sequence"/>
</dbReference>
<dbReference type="SUPFAM" id="SSF53098">
    <property type="entry name" value="Ribonuclease H-like"/>
    <property type="match status" value="1"/>
</dbReference>
<reference evidence="2" key="1">
    <citation type="journal article" date="2022" name="Int. J. Mol. Sci.">
        <title>Draft Genome of Tanacetum Coccineum: Genomic Comparison of Closely Related Tanacetum-Family Plants.</title>
        <authorList>
            <person name="Yamashiro T."/>
            <person name="Shiraishi A."/>
            <person name="Nakayama K."/>
            <person name="Satake H."/>
        </authorList>
    </citation>
    <scope>NUCLEOTIDE SEQUENCE</scope>
</reference>
<dbReference type="PANTHER" id="PTHR42648">
    <property type="entry name" value="TRANSPOSASE, PUTATIVE-RELATED"/>
    <property type="match status" value="1"/>
</dbReference>
<dbReference type="InterPro" id="IPR039537">
    <property type="entry name" value="Retrotran_Ty1/copia-like"/>
</dbReference>
<evidence type="ECO:0000313" key="2">
    <source>
        <dbReference type="EMBL" id="GJS66894.1"/>
    </source>
</evidence>
<protein>
    <submittedName>
        <fullName evidence="2">Retrovirus-related pol polyprotein from transposon TNT 1-94</fullName>
    </submittedName>
</protein>
<comment type="caution">
    <text evidence="2">The sequence shown here is derived from an EMBL/GenBank/DDBJ whole genome shotgun (WGS) entry which is preliminary data.</text>
</comment>
<dbReference type="PANTHER" id="PTHR42648:SF32">
    <property type="entry name" value="RIBONUCLEASE H-LIKE DOMAIN, GAG-PRE-INTEGRASE DOMAIN PROTEIN-RELATED"/>
    <property type="match status" value="1"/>
</dbReference>
<evidence type="ECO:0000256" key="1">
    <source>
        <dbReference type="SAM" id="MobiDB-lite"/>
    </source>
</evidence>
<organism evidence="2 3">
    <name type="scientific">Tanacetum coccineum</name>
    <dbReference type="NCBI Taxonomy" id="301880"/>
    <lineage>
        <taxon>Eukaryota</taxon>
        <taxon>Viridiplantae</taxon>
        <taxon>Streptophyta</taxon>
        <taxon>Embryophyta</taxon>
        <taxon>Tracheophyta</taxon>
        <taxon>Spermatophyta</taxon>
        <taxon>Magnoliopsida</taxon>
        <taxon>eudicotyledons</taxon>
        <taxon>Gunneridae</taxon>
        <taxon>Pentapetalae</taxon>
        <taxon>asterids</taxon>
        <taxon>campanulids</taxon>
        <taxon>Asterales</taxon>
        <taxon>Asteraceae</taxon>
        <taxon>Asteroideae</taxon>
        <taxon>Anthemideae</taxon>
        <taxon>Anthemidinae</taxon>
        <taxon>Tanacetum</taxon>
    </lineage>
</organism>
<feature type="region of interest" description="Disordered" evidence="1">
    <location>
        <begin position="79"/>
        <end position="100"/>
    </location>
</feature>
<evidence type="ECO:0000313" key="3">
    <source>
        <dbReference type="Proteomes" id="UP001151760"/>
    </source>
</evidence>
<reference evidence="2" key="2">
    <citation type="submission" date="2022-01" db="EMBL/GenBank/DDBJ databases">
        <authorList>
            <person name="Yamashiro T."/>
            <person name="Shiraishi A."/>
            <person name="Satake H."/>
            <person name="Nakayama K."/>
        </authorList>
    </citation>
    <scope>NUCLEOTIDE SEQUENCE</scope>
</reference>
<accession>A0ABQ4XNE3</accession>
<dbReference type="EMBL" id="BQNB010009680">
    <property type="protein sequence ID" value="GJS66894.1"/>
    <property type="molecule type" value="Genomic_DNA"/>
</dbReference>
<sequence length="321" mass="36525">MDSVKPRVLSPGRYAIDVEPIPLRFRNNSEVILDYLKLRRGKCGNPLRDRVNSYINASGSQPRSNTKKNRILPVKSVNKKKVEERPRTNKSSLETTNRINSSIRSKRTNDIVEIRNRTLMEAARTMLIFSKALMFLWAEDIATACYTQNQSLIHTRHNKTPYELVHDKKPDLTFFRVFGALCYPTNDSDDLGKLQPTVDIGIFIKVDVKGEVVFFSQLRWLQQWQQLVPTVAVRPAAKTYLYLILTLGLAHYAMFGFKRDSSVGHGFTRLRRDPTSMVCSSLLESNSGQGLVVACLGSSGQTQLHVEATIRGFPRYCMRKP</sequence>
<dbReference type="InterPro" id="IPR036397">
    <property type="entry name" value="RNaseH_sf"/>
</dbReference>
<name>A0ABQ4XNE3_9ASTR</name>
<keyword evidence="3" id="KW-1185">Reference proteome</keyword>
<dbReference type="Gene3D" id="3.30.420.10">
    <property type="entry name" value="Ribonuclease H-like superfamily/Ribonuclease H"/>
    <property type="match status" value="1"/>
</dbReference>